<dbReference type="GO" id="GO:0008168">
    <property type="term" value="F:methyltransferase activity"/>
    <property type="evidence" value="ECO:0007669"/>
    <property type="project" value="UniProtKB-KW"/>
</dbReference>
<sequence length="143" mass="15574">MRRAQTNLSTSFLREILLLRVARQVLAPQATPLRILSFGCSIGEELVTLRVLFPEAEIFGCDIDPLALKVAQARVGHLANVFKSDEAAIAARGPFDLICAFSSLCINPMPPAAVMQRQLPFSLFDDLVATLDEPADRRAALPA</sequence>
<dbReference type="Pfam" id="PF13649">
    <property type="entry name" value="Methyltransf_25"/>
    <property type="match status" value="1"/>
</dbReference>
<dbReference type="InterPro" id="IPR029063">
    <property type="entry name" value="SAM-dependent_MTases_sf"/>
</dbReference>
<proteinExistence type="predicted"/>
<evidence type="ECO:0000313" key="2">
    <source>
        <dbReference type="EMBL" id="NKC30391.1"/>
    </source>
</evidence>
<protein>
    <submittedName>
        <fullName evidence="2">Class I SAM-dependent methyltransferase</fullName>
    </submittedName>
</protein>
<evidence type="ECO:0000259" key="1">
    <source>
        <dbReference type="Pfam" id="PF13649"/>
    </source>
</evidence>
<name>A0ABX1DZU1_9PROT</name>
<dbReference type="Gene3D" id="3.40.50.150">
    <property type="entry name" value="Vaccinia Virus protein VP39"/>
    <property type="match status" value="1"/>
</dbReference>
<evidence type="ECO:0000313" key="3">
    <source>
        <dbReference type="Proteomes" id="UP000787635"/>
    </source>
</evidence>
<keyword evidence="2" id="KW-0489">Methyltransferase</keyword>
<keyword evidence="3" id="KW-1185">Reference proteome</keyword>
<feature type="domain" description="Methyltransferase" evidence="1">
    <location>
        <begin position="35"/>
        <end position="109"/>
    </location>
</feature>
<comment type="caution">
    <text evidence="2">The sequence shown here is derived from an EMBL/GenBank/DDBJ whole genome shotgun (WGS) entry which is preliminary data.</text>
</comment>
<dbReference type="RefSeq" id="WP_168028135.1">
    <property type="nucleotide sequence ID" value="NZ_JAAVNE010000006.1"/>
</dbReference>
<reference evidence="2 3" key="1">
    <citation type="submission" date="2020-03" db="EMBL/GenBank/DDBJ databases">
        <title>Roseomonas selenitidurans sp. nov. isolated from urban soil.</title>
        <authorList>
            <person name="Liu H."/>
        </authorList>
    </citation>
    <scope>NUCLEOTIDE SEQUENCE [LARGE SCALE GENOMIC DNA]</scope>
    <source>
        <strain evidence="2 3">BU-1</strain>
    </source>
</reference>
<dbReference type="SUPFAM" id="SSF53335">
    <property type="entry name" value="S-adenosyl-L-methionine-dependent methyltransferases"/>
    <property type="match status" value="1"/>
</dbReference>
<keyword evidence="2" id="KW-0808">Transferase</keyword>
<dbReference type="Proteomes" id="UP000787635">
    <property type="component" value="Unassembled WGS sequence"/>
</dbReference>
<accession>A0ABX1DZU1</accession>
<dbReference type="EMBL" id="JAAVNE010000006">
    <property type="protein sequence ID" value="NKC30391.1"/>
    <property type="molecule type" value="Genomic_DNA"/>
</dbReference>
<dbReference type="InterPro" id="IPR041698">
    <property type="entry name" value="Methyltransf_25"/>
</dbReference>
<dbReference type="GO" id="GO:0032259">
    <property type="term" value="P:methylation"/>
    <property type="evidence" value="ECO:0007669"/>
    <property type="project" value="UniProtKB-KW"/>
</dbReference>
<organism evidence="2 3">
    <name type="scientific">Falsiroseomonas selenitidurans</name>
    <dbReference type="NCBI Taxonomy" id="2716335"/>
    <lineage>
        <taxon>Bacteria</taxon>
        <taxon>Pseudomonadati</taxon>
        <taxon>Pseudomonadota</taxon>
        <taxon>Alphaproteobacteria</taxon>
        <taxon>Acetobacterales</taxon>
        <taxon>Roseomonadaceae</taxon>
        <taxon>Falsiroseomonas</taxon>
    </lineage>
</organism>
<gene>
    <name evidence="2" type="ORF">HEQ75_05920</name>
</gene>
<dbReference type="CDD" id="cd02440">
    <property type="entry name" value="AdoMet_MTases"/>
    <property type="match status" value="1"/>
</dbReference>